<dbReference type="Proteomes" id="UP001079535">
    <property type="component" value="Unassembled WGS sequence"/>
</dbReference>
<dbReference type="GeneID" id="57434877"/>
<dbReference type="Proteomes" id="UP000284472">
    <property type="component" value="Unassembled WGS sequence"/>
</dbReference>
<dbReference type="AlphaFoldDB" id="A0A2N5NRI8"/>
<evidence type="ECO:0000313" key="11">
    <source>
        <dbReference type="EMBL" id="PLT76874.1"/>
    </source>
</evidence>
<dbReference type="EMBL" id="JAPZEG010000019">
    <property type="protein sequence ID" value="MDE1204640.1"/>
    <property type="molecule type" value="Genomic_DNA"/>
</dbReference>
<dbReference type="EMBL" id="JAAIRV010000012">
    <property type="protein sequence ID" value="NSI58309.1"/>
    <property type="molecule type" value="Genomic_DNA"/>
</dbReference>
<reference evidence="8" key="3">
    <citation type="journal article" date="2020" name="Cell Host Microbe">
        <title>Functional and Genomic Variation between Human-Derived Isolates of Lachnospiraceae Reveals Inter- and Intra-Species Diversity.</title>
        <authorList>
            <person name="Sorbara M.T."/>
            <person name="Littmann E.R."/>
            <person name="Fontana E."/>
            <person name="Moody T.U."/>
            <person name="Kohout C.E."/>
            <person name="Gjonbalaj M."/>
            <person name="Eaton V."/>
            <person name="Seok R."/>
            <person name="Leiner I.M."/>
            <person name="Pamer E.G."/>
        </authorList>
    </citation>
    <scope>NUCLEOTIDE SEQUENCE</scope>
    <source>
        <strain evidence="9">MSK.11.9</strain>
        <strain evidence="8">MSK.15.32</strain>
    </source>
</reference>
<dbReference type="Proteomes" id="UP001076974">
    <property type="component" value="Unassembled WGS sequence"/>
</dbReference>
<reference evidence="2" key="5">
    <citation type="submission" date="2021-10" db="EMBL/GenBank/DDBJ databases">
        <title>Collection of gut derived symbiotic bacterial strains cultured from healthy donors.</title>
        <authorList>
            <person name="Lin H."/>
            <person name="Littmann E."/>
            <person name="Claire K."/>
            <person name="Pamer E."/>
        </authorList>
    </citation>
    <scope>NUCLEOTIDE SEQUENCE</scope>
    <source>
        <strain evidence="2">MSK.23.4</strain>
    </source>
</reference>
<evidence type="ECO:0000313" key="3">
    <source>
        <dbReference type="EMBL" id="MCZ0666799.1"/>
    </source>
</evidence>
<dbReference type="Proteomes" id="UP001211731">
    <property type="component" value="Unassembled WGS sequence"/>
</dbReference>
<dbReference type="Proteomes" id="UP000235093">
    <property type="component" value="Unassembled WGS sequence"/>
</dbReference>
<proteinExistence type="predicted"/>
<dbReference type="EMBL" id="QRTJ01000023">
    <property type="protein sequence ID" value="RGQ65776.1"/>
    <property type="molecule type" value="Genomic_DNA"/>
</dbReference>
<dbReference type="InterPro" id="IPR004704">
    <property type="entry name" value="PTS_IID_man"/>
</dbReference>
<reference evidence="5" key="8">
    <citation type="submission" date="2022-12" db="EMBL/GenBank/DDBJ databases">
        <title>Genome of R. gnavus strain RSHDN_123.</title>
        <authorList>
            <person name="Abdugheni R."/>
        </authorList>
    </citation>
    <scope>NUCLEOTIDE SEQUENCE</scope>
    <source>
        <strain evidence="5">RSHDN_123</strain>
    </source>
</reference>
<evidence type="ECO:0000313" key="9">
    <source>
        <dbReference type="EMBL" id="NSI64980.1"/>
    </source>
</evidence>
<evidence type="ECO:0000313" key="5">
    <source>
        <dbReference type="EMBL" id="MCZ7693881.1"/>
    </source>
</evidence>
<dbReference type="EMBL" id="NIHT01000004">
    <property type="protein sequence ID" value="PLT76874.1"/>
    <property type="molecule type" value="Genomic_DNA"/>
</dbReference>
<feature type="transmembrane region" description="Helical" evidence="1">
    <location>
        <begin position="247"/>
        <end position="267"/>
    </location>
</feature>
<dbReference type="EMBL" id="QRQE01000018">
    <property type="protein sequence ID" value="RHM76316.1"/>
    <property type="molecule type" value="Genomic_DNA"/>
</dbReference>
<dbReference type="Pfam" id="PF03613">
    <property type="entry name" value="EIID-AGA"/>
    <property type="match status" value="1"/>
</dbReference>
<dbReference type="Proteomes" id="UP001149331">
    <property type="component" value="Unassembled WGS sequence"/>
</dbReference>
<evidence type="ECO:0000313" key="4">
    <source>
        <dbReference type="EMBL" id="MCZ0689720.1"/>
    </source>
</evidence>
<evidence type="ECO:0000313" key="20">
    <source>
        <dbReference type="Proteomes" id="UP000283992"/>
    </source>
</evidence>
<dbReference type="PANTHER" id="PTHR32502">
    <property type="entry name" value="N-ACETYLGALACTOSAMINE PERMEASE II COMPONENT-RELATED"/>
    <property type="match status" value="1"/>
</dbReference>
<evidence type="ECO:0000313" key="22">
    <source>
        <dbReference type="Proteomes" id="UP000285610"/>
    </source>
</evidence>
<keyword evidence="1" id="KW-1133">Transmembrane helix</keyword>
<protein>
    <submittedName>
        <fullName evidence="10">PTS N-acetylgalactosamine transporter subunit IID</fullName>
    </submittedName>
    <submittedName>
        <fullName evidence="3">PTS system mannose/fructose/sorbose family transporter subunit IID</fullName>
    </submittedName>
</protein>
<dbReference type="Proteomes" id="UP000283992">
    <property type="component" value="Unassembled WGS sequence"/>
</dbReference>
<evidence type="ECO:0000256" key="1">
    <source>
        <dbReference type="SAM" id="Phobius"/>
    </source>
</evidence>
<dbReference type="EMBL" id="QSIR01000015">
    <property type="protein sequence ID" value="RHD05274.1"/>
    <property type="molecule type" value="Genomic_DNA"/>
</dbReference>
<evidence type="ECO:0000313" key="15">
    <source>
        <dbReference type="EMBL" id="RHJ09542.1"/>
    </source>
</evidence>
<gene>
    <name evidence="10" type="ORF">CDL18_07285</name>
    <name evidence="12" type="ORF">CDL20_13250</name>
    <name evidence="11" type="ORF">CDL23_03740</name>
    <name evidence="15" type="ORF">DW142_12400</name>
    <name evidence="14" type="ORF">DW812_10785</name>
    <name evidence="13" type="ORF">DWY88_11305</name>
    <name evidence="16" type="ORF">DWZ50_08730</name>
    <name evidence="9" type="ORF">G4981_06790</name>
    <name evidence="8" type="ORF">G4993_07810</name>
    <name evidence="2" type="ORF">LIQ10_05685</name>
    <name evidence="7" type="ORF">O4N78_13880</name>
    <name evidence="5" type="ORF">O8D18_07490</name>
    <name evidence="4" type="ORF">OZZ16_07275</name>
    <name evidence="3" type="ORF">OZZ17_04490</name>
    <name evidence="6" type="ORF">PNU63_12475</name>
</gene>
<evidence type="ECO:0000313" key="14">
    <source>
        <dbReference type="EMBL" id="RHD05274.1"/>
    </source>
</evidence>
<dbReference type="RefSeq" id="WP_004841440.1">
    <property type="nucleotide sequence ID" value="NZ_AP031446.1"/>
</dbReference>
<dbReference type="EMBL" id="NIHW01000041">
    <property type="protein sequence ID" value="PLT83616.1"/>
    <property type="molecule type" value="Genomic_DNA"/>
</dbReference>
<dbReference type="Proteomes" id="UP001296580">
    <property type="component" value="Unassembled WGS sequence"/>
</dbReference>
<evidence type="ECO:0000313" key="17">
    <source>
        <dbReference type="Proteomes" id="UP000234840"/>
    </source>
</evidence>
<reference evidence="6" key="9">
    <citation type="submission" date="2023-01" db="EMBL/GenBank/DDBJ databases">
        <title>Human gut microbiome strain richness.</title>
        <authorList>
            <person name="Chen-Liaw A."/>
        </authorList>
    </citation>
    <scope>NUCLEOTIDE SEQUENCE</scope>
    <source>
        <strain evidence="6">1001217st1_A9_1001217B_191108</strain>
    </source>
</reference>
<keyword evidence="1" id="KW-0812">Transmembrane</keyword>
<dbReference type="EMBL" id="JAJBNC010000007">
    <property type="protein sequence ID" value="MCB5493236.1"/>
    <property type="molecule type" value="Genomic_DNA"/>
</dbReference>
<dbReference type="Proteomes" id="UP000234849">
    <property type="component" value="Unassembled WGS sequence"/>
</dbReference>
<evidence type="ECO:0000313" key="13">
    <source>
        <dbReference type="EMBL" id="RGQ65776.1"/>
    </source>
</evidence>
<reference evidence="3" key="6">
    <citation type="submission" date="2022-11" db="EMBL/GenBank/DDBJ databases">
        <title>Temperate bacteriophages infecting mucin-degrading bacterium Ruminococcus gnavus from the human gut.</title>
        <authorList>
            <person name="Buttimer C."/>
        </authorList>
    </citation>
    <scope>NUCLEOTIDE SEQUENCE</scope>
    <source>
        <strain evidence="3">CCUG 49994</strain>
        <strain evidence="4">CCUG 52279</strain>
    </source>
</reference>
<dbReference type="GO" id="GO:0005886">
    <property type="term" value="C:plasma membrane"/>
    <property type="evidence" value="ECO:0007669"/>
    <property type="project" value="TreeGrafter"/>
</dbReference>
<dbReference type="EMBL" id="NIHM01000008">
    <property type="protein sequence ID" value="PLT55628.1"/>
    <property type="molecule type" value="Genomic_DNA"/>
</dbReference>
<evidence type="ECO:0000313" key="24">
    <source>
        <dbReference type="Proteomes" id="UP001079535"/>
    </source>
</evidence>
<reference evidence="17 18" key="1">
    <citation type="journal article" date="2017" name="Genome Med.">
        <title>A novel Ruminococcus gnavus clade enriched in inflammatory bowel disease patients.</title>
        <authorList>
            <person name="Hall A.B."/>
            <person name="Yassour M."/>
            <person name="Sauk J."/>
            <person name="Garner A."/>
            <person name="Jiang X."/>
            <person name="Arthur T."/>
            <person name="Lagoudas G.K."/>
            <person name="Vatanen T."/>
            <person name="Fornelos N."/>
            <person name="Wilson R."/>
            <person name="Bertha M."/>
            <person name="Cohen M."/>
            <person name="Garber J."/>
            <person name="Khalili H."/>
            <person name="Gevers D."/>
            <person name="Ananthakrishnan A.N."/>
            <person name="Kugathasan S."/>
            <person name="Lander E.S."/>
            <person name="Blainey P."/>
            <person name="Vlamakis H."/>
            <person name="Xavier R.J."/>
            <person name="Huttenhower C."/>
        </authorList>
    </citation>
    <scope>NUCLEOTIDE SEQUENCE [LARGE SCALE GENOMIC DNA]</scope>
    <source>
        <strain evidence="10 18">RJX1118</strain>
        <strain evidence="11 19">RJX1125</strain>
        <strain evidence="12 17">RJX1128</strain>
    </source>
</reference>
<evidence type="ECO:0000313" key="7">
    <source>
        <dbReference type="EMBL" id="MDE1204640.1"/>
    </source>
</evidence>
<reference evidence="8" key="4">
    <citation type="submission" date="2020-02" db="EMBL/GenBank/DDBJ databases">
        <authorList>
            <person name="Littmann E."/>
            <person name="Sorbara M."/>
        </authorList>
    </citation>
    <scope>NUCLEOTIDE SEQUENCE</scope>
    <source>
        <strain evidence="9">MSK.11.9</strain>
        <strain evidence="8">MSK.15.32</strain>
    </source>
</reference>
<evidence type="ECO:0000313" key="23">
    <source>
        <dbReference type="Proteomes" id="UP000286137"/>
    </source>
</evidence>
<evidence type="ECO:0000313" key="8">
    <source>
        <dbReference type="EMBL" id="NSI58309.1"/>
    </source>
</evidence>
<dbReference type="EMBL" id="JAPZED010000006">
    <property type="protein sequence ID" value="MCZ7693881.1"/>
    <property type="molecule type" value="Genomic_DNA"/>
</dbReference>
<evidence type="ECO:0000313" key="21">
    <source>
        <dbReference type="Proteomes" id="UP000284472"/>
    </source>
</evidence>
<reference evidence="7" key="7">
    <citation type="submission" date="2022-12" db="EMBL/GenBank/DDBJ databases">
        <title>Genome of R. gnavus strain RSHDN_120.</title>
        <authorList>
            <person name="Abdugheni R."/>
        </authorList>
    </citation>
    <scope>NUCLEOTIDE SEQUENCE</scope>
    <source>
        <strain evidence="7">RSHDN_120</strain>
    </source>
</reference>
<dbReference type="Proteomes" id="UP001296581">
    <property type="component" value="Unassembled WGS sequence"/>
</dbReference>
<evidence type="ECO:0000313" key="6">
    <source>
        <dbReference type="EMBL" id="MDB8739576.1"/>
    </source>
</evidence>
<sequence>MASNKLQKKDYTRASLRAYFLQNGMNYSNYQGLGYANMLYPGLRKIYDDDDQLRDALKENVEFFNTNPSMVPFIGNLHLAMLDGGANAKEVKSIKMALMGPMAGIGDSLSQFCLAPLFATIGASLAQDGLILGPAIFFLGMNITLLIIKLLMGNWGHKLGASIIEKLSSYMEQISTIAGMIGVTVISGLAVNFVKISTKLQYVAQVSETEEKIISLQEMLDAMLPNMLAVLYTGLMFYLIKKKKWSTYKLVIFTIIVGILLSVIGILG</sequence>
<dbReference type="EMBL" id="JAPRAY010000004">
    <property type="protein sequence ID" value="MCZ0666799.1"/>
    <property type="molecule type" value="Genomic_DNA"/>
</dbReference>
<feature type="transmembrane region" description="Helical" evidence="1">
    <location>
        <begin position="173"/>
        <end position="194"/>
    </location>
</feature>
<dbReference type="EMBL" id="JAAIRY010000008">
    <property type="protein sequence ID" value="NSI64980.1"/>
    <property type="molecule type" value="Genomic_DNA"/>
</dbReference>
<evidence type="ECO:0000313" key="16">
    <source>
        <dbReference type="EMBL" id="RHM76316.1"/>
    </source>
</evidence>
<keyword evidence="1" id="KW-0472">Membrane</keyword>
<evidence type="ECO:0000313" key="18">
    <source>
        <dbReference type="Proteomes" id="UP000234849"/>
    </source>
</evidence>
<comment type="caution">
    <text evidence="3">The sequence shown here is derived from an EMBL/GenBank/DDBJ whole genome shotgun (WGS) entry which is preliminary data.</text>
</comment>
<dbReference type="PANTHER" id="PTHR32502:SF23">
    <property type="entry name" value="TRANSPORT PROTEIN, PTS SYSTEM"/>
    <property type="match status" value="1"/>
</dbReference>
<dbReference type="EMBL" id="JAQMLR010000013">
    <property type="protein sequence ID" value="MDB8739576.1"/>
    <property type="molecule type" value="Genomic_DNA"/>
</dbReference>
<dbReference type="Proteomes" id="UP001297422">
    <property type="component" value="Unassembled WGS sequence"/>
</dbReference>
<dbReference type="Proteomes" id="UP000286137">
    <property type="component" value="Unassembled WGS sequence"/>
</dbReference>
<dbReference type="EMBL" id="QRLN01000019">
    <property type="protein sequence ID" value="RHJ09542.1"/>
    <property type="molecule type" value="Genomic_DNA"/>
</dbReference>
<organism evidence="3 24">
    <name type="scientific">Mediterraneibacter gnavus</name>
    <name type="common">Ruminococcus gnavus</name>
    <dbReference type="NCBI Taxonomy" id="33038"/>
    <lineage>
        <taxon>Bacteria</taxon>
        <taxon>Bacillati</taxon>
        <taxon>Bacillota</taxon>
        <taxon>Clostridia</taxon>
        <taxon>Lachnospirales</taxon>
        <taxon>Lachnospiraceae</taxon>
        <taxon>Mediterraneibacter</taxon>
    </lineage>
</organism>
<evidence type="ECO:0000313" key="2">
    <source>
        <dbReference type="EMBL" id="MCB5493236.1"/>
    </source>
</evidence>
<feature type="transmembrane region" description="Helical" evidence="1">
    <location>
        <begin position="131"/>
        <end position="152"/>
    </location>
</feature>
<dbReference type="Proteomes" id="UP001148455">
    <property type="component" value="Unassembled WGS sequence"/>
</dbReference>
<evidence type="ECO:0000313" key="10">
    <source>
        <dbReference type="EMBL" id="PLT55628.1"/>
    </source>
</evidence>
<evidence type="ECO:0000313" key="12">
    <source>
        <dbReference type="EMBL" id="PLT83616.1"/>
    </source>
</evidence>
<dbReference type="InterPro" id="IPR050303">
    <property type="entry name" value="GatZ_KbaZ_carbometab"/>
</dbReference>
<dbReference type="GO" id="GO:0009401">
    <property type="term" value="P:phosphoenolpyruvate-dependent sugar phosphotransferase system"/>
    <property type="evidence" value="ECO:0007669"/>
    <property type="project" value="InterPro"/>
</dbReference>
<reference evidence="20 21" key="2">
    <citation type="submission" date="2018-08" db="EMBL/GenBank/DDBJ databases">
        <title>A genome reference for cultivated species of the human gut microbiota.</title>
        <authorList>
            <person name="Zou Y."/>
            <person name="Xue W."/>
            <person name="Luo G."/>
        </authorList>
    </citation>
    <scope>NUCLEOTIDE SEQUENCE [LARGE SCALE GENOMIC DNA]</scope>
    <source>
        <strain evidence="13 23">AF27-4BH</strain>
        <strain evidence="16 22">AF33-12</strain>
        <strain evidence="15 20">AM12-54</strain>
        <strain evidence="14 21">AM32-6</strain>
    </source>
</reference>
<dbReference type="EMBL" id="JAPRBD010000005">
    <property type="protein sequence ID" value="MCZ0689720.1"/>
    <property type="molecule type" value="Genomic_DNA"/>
</dbReference>
<dbReference type="Proteomes" id="UP000285610">
    <property type="component" value="Unassembled WGS sequence"/>
</dbReference>
<name>A0A2N5NRI8_MEDGN</name>
<dbReference type="Proteomes" id="UP000234840">
    <property type="component" value="Unassembled WGS sequence"/>
</dbReference>
<evidence type="ECO:0000313" key="19">
    <source>
        <dbReference type="Proteomes" id="UP000235093"/>
    </source>
</evidence>
<dbReference type="STRING" id="33038.GCA_900067245_01205"/>
<dbReference type="PROSITE" id="PS51108">
    <property type="entry name" value="PTS_EIID"/>
    <property type="match status" value="1"/>
</dbReference>
<accession>A0A2N5NRI8</accession>